<organism evidence="2 3">
    <name type="scientific">Pendulispora brunnea</name>
    <dbReference type="NCBI Taxonomy" id="2905690"/>
    <lineage>
        <taxon>Bacteria</taxon>
        <taxon>Pseudomonadati</taxon>
        <taxon>Myxococcota</taxon>
        <taxon>Myxococcia</taxon>
        <taxon>Myxococcales</taxon>
        <taxon>Sorangiineae</taxon>
        <taxon>Pendulisporaceae</taxon>
        <taxon>Pendulispora</taxon>
    </lineage>
</organism>
<dbReference type="Pfam" id="PF05368">
    <property type="entry name" value="NmrA"/>
    <property type="match status" value="1"/>
</dbReference>
<dbReference type="Gene3D" id="3.40.50.720">
    <property type="entry name" value="NAD(P)-binding Rossmann-like Domain"/>
    <property type="match status" value="1"/>
</dbReference>
<dbReference type="SUPFAM" id="SSF51735">
    <property type="entry name" value="NAD(P)-binding Rossmann-fold domains"/>
    <property type="match status" value="1"/>
</dbReference>
<accession>A0ABZ2JZR3</accession>
<protein>
    <submittedName>
        <fullName evidence="2">NmrA family NAD(P)-binding protein</fullName>
    </submittedName>
</protein>
<name>A0ABZ2JZR3_9BACT</name>
<gene>
    <name evidence="2" type="ORF">LZC95_28605</name>
</gene>
<feature type="domain" description="NmrA-like" evidence="1">
    <location>
        <begin position="6"/>
        <end position="262"/>
    </location>
</feature>
<dbReference type="RefSeq" id="WP_394841024.1">
    <property type="nucleotide sequence ID" value="NZ_CP089982.1"/>
</dbReference>
<dbReference type="InterPro" id="IPR008030">
    <property type="entry name" value="NmrA-like"/>
</dbReference>
<dbReference type="Gene3D" id="3.90.25.10">
    <property type="entry name" value="UDP-galactose 4-epimerase, domain 1"/>
    <property type="match status" value="1"/>
</dbReference>
<dbReference type="InterPro" id="IPR036291">
    <property type="entry name" value="NAD(P)-bd_dom_sf"/>
</dbReference>
<dbReference type="PANTHER" id="PTHR43162:SF1">
    <property type="entry name" value="PRESTALK A DIFFERENTIATION PROTEIN A"/>
    <property type="match status" value="1"/>
</dbReference>
<keyword evidence="3" id="KW-1185">Reference proteome</keyword>
<dbReference type="EMBL" id="CP089982">
    <property type="protein sequence ID" value="WXA90412.1"/>
    <property type="molecule type" value="Genomic_DNA"/>
</dbReference>
<evidence type="ECO:0000313" key="3">
    <source>
        <dbReference type="Proteomes" id="UP001379533"/>
    </source>
</evidence>
<sequence length="289" mass="31358">MMSNPIVLVVGAAGRFAGLLVPELVRRGATVRALVRNDANAAVARRAGAAEVALGDLRDARSLEAAARGVHGVFHIGPAFAPDESELGLRMVDTARRAGARRFVFSSVMHPTNGRLGTHAMKQPVEEALFGSGLQYTILQPTNFYQNIEAAWPAVLAHGVFAEPFAKSANVARIDYRDVAEVAAKALTEDHLAYGTFELCGEEKLTREDIVAIMGEVLGRPIAAAEPSFEEWRTMANPPYDERQLGSLANIFAYYNEHGVRGNSTVLRTLLGRSPRTMRAYVGELARSR</sequence>
<dbReference type="PANTHER" id="PTHR43162">
    <property type="match status" value="1"/>
</dbReference>
<reference evidence="2 3" key="1">
    <citation type="submission" date="2021-12" db="EMBL/GenBank/DDBJ databases">
        <title>Discovery of the Pendulisporaceae a myxobacterial family with distinct sporulation behavior and unique specialized metabolism.</title>
        <authorList>
            <person name="Garcia R."/>
            <person name="Popoff A."/>
            <person name="Bader C.D."/>
            <person name="Loehr J."/>
            <person name="Walesch S."/>
            <person name="Walt C."/>
            <person name="Boldt J."/>
            <person name="Bunk B."/>
            <person name="Haeckl F.J.F.P.J."/>
            <person name="Gunesch A.P."/>
            <person name="Birkelbach J."/>
            <person name="Nuebel U."/>
            <person name="Pietschmann T."/>
            <person name="Bach T."/>
            <person name="Mueller R."/>
        </authorList>
    </citation>
    <scope>NUCLEOTIDE SEQUENCE [LARGE SCALE GENOMIC DNA]</scope>
    <source>
        <strain evidence="2 3">MSr12523</strain>
    </source>
</reference>
<dbReference type="Proteomes" id="UP001379533">
    <property type="component" value="Chromosome"/>
</dbReference>
<proteinExistence type="predicted"/>
<dbReference type="InterPro" id="IPR051604">
    <property type="entry name" value="Ergot_Alk_Oxidoreductase"/>
</dbReference>
<evidence type="ECO:0000259" key="1">
    <source>
        <dbReference type="Pfam" id="PF05368"/>
    </source>
</evidence>
<evidence type="ECO:0000313" key="2">
    <source>
        <dbReference type="EMBL" id="WXA90412.1"/>
    </source>
</evidence>